<dbReference type="Gene3D" id="3.40.47.10">
    <property type="match status" value="1"/>
</dbReference>
<keyword evidence="2" id="KW-0597">Phosphoprotein</keyword>
<gene>
    <name evidence="4" type="ORF">SAMN05216188_13611</name>
</gene>
<evidence type="ECO:0000256" key="2">
    <source>
        <dbReference type="ARBA" id="ARBA00022553"/>
    </source>
</evidence>
<evidence type="ECO:0000259" key="3">
    <source>
        <dbReference type="Pfam" id="PF00109"/>
    </source>
</evidence>
<accession>A0A1H9WLU3</accession>
<dbReference type="Proteomes" id="UP000199352">
    <property type="component" value="Unassembled WGS sequence"/>
</dbReference>
<feature type="domain" description="Beta-ketoacyl synthase-like N-terminal" evidence="3">
    <location>
        <begin position="19"/>
        <end position="109"/>
    </location>
</feature>
<keyword evidence="1" id="KW-0596">Phosphopantetheine</keyword>
<dbReference type="InterPro" id="IPR016039">
    <property type="entry name" value="Thiolase-like"/>
</dbReference>
<dbReference type="GO" id="GO:0006633">
    <property type="term" value="P:fatty acid biosynthetic process"/>
    <property type="evidence" value="ECO:0007669"/>
    <property type="project" value="TreeGrafter"/>
</dbReference>
<dbReference type="InterPro" id="IPR050091">
    <property type="entry name" value="PKS_NRPS_Biosynth_Enz"/>
</dbReference>
<dbReference type="PANTHER" id="PTHR43775:SF37">
    <property type="entry name" value="SI:DKEY-61P9.11"/>
    <property type="match status" value="1"/>
</dbReference>
<dbReference type="GO" id="GO:0004312">
    <property type="term" value="F:fatty acid synthase activity"/>
    <property type="evidence" value="ECO:0007669"/>
    <property type="project" value="TreeGrafter"/>
</dbReference>
<evidence type="ECO:0000313" key="4">
    <source>
        <dbReference type="EMBL" id="SES34423.1"/>
    </source>
</evidence>
<proteinExistence type="predicted"/>
<protein>
    <submittedName>
        <fullName evidence="4">Epothilone polyketide synthase A</fullName>
    </submittedName>
</protein>
<name>A0A1H9WLU3_9PSEU</name>
<dbReference type="AlphaFoldDB" id="A0A1H9WLU3"/>
<evidence type="ECO:0000256" key="1">
    <source>
        <dbReference type="ARBA" id="ARBA00022450"/>
    </source>
</evidence>
<dbReference type="PANTHER" id="PTHR43775">
    <property type="entry name" value="FATTY ACID SYNTHASE"/>
    <property type="match status" value="1"/>
</dbReference>
<organism evidence="4 5">
    <name type="scientific">Lentzea xinjiangensis</name>
    <dbReference type="NCBI Taxonomy" id="402600"/>
    <lineage>
        <taxon>Bacteria</taxon>
        <taxon>Bacillati</taxon>
        <taxon>Actinomycetota</taxon>
        <taxon>Actinomycetes</taxon>
        <taxon>Pseudonocardiales</taxon>
        <taxon>Pseudonocardiaceae</taxon>
        <taxon>Lentzea</taxon>
    </lineage>
</organism>
<dbReference type="SUPFAM" id="SSF53901">
    <property type="entry name" value="Thiolase-like"/>
    <property type="match status" value="1"/>
</dbReference>
<dbReference type="RefSeq" id="WP_143116492.1">
    <property type="nucleotide sequence ID" value="NZ_FOFR01000036.1"/>
</dbReference>
<reference evidence="5" key="1">
    <citation type="submission" date="2016-10" db="EMBL/GenBank/DDBJ databases">
        <authorList>
            <person name="Varghese N."/>
            <person name="Submissions S."/>
        </authorList>
    </citation>
    <scope>NUCLEOTIDE SEQUENCE [LARGE SCALE GENOMIC DNA]</scope>
    <source>
        <strain evidence="5">CGMCC 4.3525</strain>
    </source>
</reference>
<keyword evidence="5" id="KW-1185">Reference proteome</keyword>
<sequence>MAEICEVAMTRLSSGSPDNDVAVVDLGLRLVGGICEPADFWAGLIAARSEVGDLPRDRWSSYPAHGPAAVAAVNRAVSRAAYLENAADFDAEFFGVTPKEAVLMDPQRNRLRVDAAPFLIPARASTCRTNAARS</sequence>
<dbReference type="OrthoDB" id="9778690at2"/>
<dbReference type="Pfam" id="PF00109">
    <property type="entry name" value="ketoacyl-synt"/>
    <property type="match status" value="1"/>
</dbReference>
<evidence type="ECO:0000313" key="5">
    <source>
        <dbReference type="Proteomes" id="UP000199352"/>
    </source>
</evidence>
<dbReference type="EMBL" id="FOFR01000036">
    <property type="protein sequence ID" value="SES34423.1"/>
    <property type="molecule type" value="Genomic_DNA"/>
</dbReference>
<dbReference type="STRING" id="402600.SAMN05216188_13611"/>
<dbReference type="InterPro" id="IPR014030">
    <property type="entry name" value="Ketoacyl_synth_N"/>
</dbReference>